<accession>A0A369ZGX7</accession>
<proteinExistence type="predicted"/>
<evidence type="ECO:0000313" key="3">
    <source>
        <dbReference type="Proteomes" id="UP000253999"/>
    </source>
</evidence>
<dbReference type="Proteomes" id="UP000253999">
    <property type="component" value="Unassembled WGS sequence"/>
</dbReference>
<gene>
    <name evidence="2" type="ORF">DPV98_02555</name>
</gene>
<feature type="transmembrane region" description="Helical" evidence="1">
    <location>
        <begin position="106"/>
        <end position="127"/>
    </location>
</feature>
<sequence>MESIKIFFGFIFLLYFLSYIIGSFYLIKKYDGFRLFYSNLNKIFKYQDRADRIEYASFVMIMTSVSLLFDVIFSILSNMPFIIDFLVSLLFKLSTISVTTRRLHDLGYSGWLQAPIIIIGMYTNSAGLINSNYFGAIFILFILILFQLFLMFKQGQKVDNQYGKTIK</sequence>
<dbReference type="PANTHER" id="PTHR34980">
    <property type="entry name" value="INNER MEMBRANE PROTEIN-RELATED-RELATED"/>
    <property type="match status" value="1"/>
</dbReference>
<dbReference type="EMBL" id="QEQD01000002">
    <property type="protein sequence ID" value="RDF05304.1"/>
    <property type="molecule type" value="Genomic_DNA"/>
</dbReference>
<dbReference type="PANTHER" id="PTHR34980:SF2">
    <property type="entry name" value="INNER MEMBRANE PROTEIN YHAH-RELATED"/>
    <property type="match status" value="1"/>
</dbReference>
<dbReference type="Pfam" id="PF05656">
    <property type="entry name" value="DUF805"/>
    <property type="match status" value="1"/>
</dbReference>
<organism evidence="2 3">
    <name type="scientific">Haemophilus parahaemolyticus</name>
    <dbReference type="NCBI Taxonomy" id="735"/>
    <lineage>
        <taxon>Bacteria</taxon>
        <taxon>Pseudomonadati</taxon>
        <taxon>Pseudomonadota</taxon>
        <taxon>Gammaproteobacteria</taxon>
        <taxon>Pasteurellales</taxon>
        <taxon>Pasteurellaceae</taxon>
        <taxon>Haemophilus</taxon>
    </lineage>
</organism>
<keyword evidence="1" id="KW-0812">Transmembrane</keyword>
<protein>
    <submittedName>
        <fullName evidence="2">DUF805 domain-containing protein</fullName>
    </submittedName>
</protein>
<dbReference type="GO" id="GO:0005886">
    <property type="term" value="C:plasma membrane"/>
    <property type="evidence" value="ECO:0007669"/>
    <property type="project" value="TreeGrafter"/>
</dbReference>
<feature type="transmembrane region" description="Helical" evidence="1">
    <location>
        <begin position="6"/>
        <end position="27"/>
    </location>
</feature>
<evidence type="ECO:0000256" key="1">
    <source>
        <dbReference type="SAM" id="Phobius"/>
    </source>
</evidence>
<name>A0A369ZGX7_HAEPH</name>
<keyword evidence="1" id="KW-0472">Membrane</keyword>
<evidence type="ECO:0000313" key="2">
    <source>
        <dbReference type="EMBL" id="RDF05304.1"/>
    </source>
</evidence>
<dbReference type="RefSeq" id="WP_111312522.1">
    <property type="nucleotide sequence ID" value="NZ_QEQD01000002.1"/>
</dbReference>
<dbReference type="AlphaFoldDB" id="A0A369ZGX7"/>
<reference evidence="2 3" key="1">
    <citation type="submission" date="2018-05" db="EMBL/GenBank/DDBJ databases">
        <title>Draft Genome Sequences for a Diverse set of 7 Haemophilus Species.</title>
        <authorList>
            <person name="Nichols M."/>
            <person name="Topaz N."/>
            <person name="Wang X."/>
            <person name="Wang X."/>
            <person name="Boxrud D."/>
        </authorList>
    </citation>
    <scope>NUCLEOTIDE SEQUENCE [LARGE SCALE GENOMIC DNA]</scope>
    <source>
        <strain evidence="2 3">C2010039593</strain>
    </source>
</reference>
<feature type="transmembrane region" description="Helical" evidence="1">
    <location>
        <begin position="81"/>
        <end position="99"/>
    </location>
</feature>
<feature type="transmembrane region" description="Helical" evidence="1">
    <location>
        <begin position="55"/>
        <end position="75"/>
    </location>
</feature>
<keyword evidence="1" id="KW-1133">Transmembrane helix</keyword>
<comment type="caution">
    <text evidence="2">The sequence shown here is derived from an EMBL/GenBank/DDBJ whole genome shotgun (WGS) entry which is preliminary data.</text>
</comment>
<feature type="transmembrane region" description="Helical" evidence="1">
    <location>
        <begin position="133"/>
        <end position="152"/>
    </location>
</feature>
<dbReference type="InterPro" id="IPR008523">
    <property type="entry name" value="DUF805"/>
</dbReference>